<protein>
    <submittedName>
        <fullName evidence="2">Uncharacterized protein</fullName>
    </submittedName>
</protein>
<reference evidence="2 3" key="1">
    <citation type="submission" date="2017-03" db="EMBL/GenBank/DDBJ databases">
        <authorList>
            <person name="Afonso C.L."/>
            <person name="Miller P.J."/>
            <person name="Scott M.A."/>
            <person name="Spackman E."/>
            <person name="Goraichik I."/>
            <person name="Dimitrov K.M."/>
            <person name="Suarez D.L."/>
            <person name="Swayne D.E."/>
        </authorList>
    </citation>
    <scope>NUCLEOTIDE SEQUENCE [LARGE SCALE GENOMIC DNA]</scope>
    <source>
        <strain evidence="2 3">CECT 8287</strain>
    </source>
</reference>
<dbReference type="AlphaFoldDB" id="A0A1Y5RBP6"/>
<feature type="region of interest" description="Disordered" evidence="1">
    <location>
        <begin position="57"/>
        <end position="100"/>
    </location>
</feature>
<evidence type="ECO:0000256" key="1">
    <source>
        <dbReference type="SAM" id="MobiDB-lite"/>
    </source>
</evidence>
<keyword evidence="3" id="KW-1185">Reference proteome</keyword>
<name>A0A1Y5RBP6_9RHOB</name>
<dbReference type="EMBL" id="FWFL01000001">
    <property type="protein sequence ID" value="SLN12550.1"/>
    <property type="molecule type" value="Genomic_DNA"/>
</dbReference>
<sequence>MKMLIRAVSRHSMSGNLNLFRVKTRKRPLGLFLYYLPVGLADLVIGRDAMTVTAIRQQAKYKNSRKKDRTGGAVSLTGRKSSQSHEDMRQGMRFILTGKV</sequence>
<accession>A0A1Y5RBP6</accession>
<dbReference type="Proteomes" id="UP000193827">
    <property type="component" value="Unassembled WGS sequence"/>
</dbReference>
<organism evidence="2 3">
    <name type="scientific">Roseovarius litorisediminis</name>
    <dbReference type="NCBI Taxonomy" id="1312363"/>
    <lineage>
        <taxon>Bacteria</taxon>
        <taxon>Pseudomonadati</taxon>
        <taxon>Pseudomonadota</taxon>
        <taxon>Alphaproteobacteria</taxon>
        <taxon>Rhodobacterales</taxon>
        <taxon>Roseobacteraceae</taxon>
        <taxon>Roseovarius</taxon>
    </lineage>
</organism>
<proteinExistence type="predicted"/>
<evidence type="ECO:0000313" key="3">
    <source>
        <dbReference type="Proteomes" id="UP000193827"/>
    </source>
</evidence>
<gene>
    <name evidence="2" type="ORF">PEL8287_00398</name>
</gene>
<evidence type="ECO:0000313" key="2">
    <source>
        <dbReference type="EMBL" id="SLN12550.1"/>
    </source>
</evidence>